<gene>
    <name evidence="2" type="ORF">ACFQ4B_06930</name>
</gene>
<comment type="caution">
    <text evidence="2">The sequence shown here is derived from an EMBL/GenBank/DDBJ whole genome shotgun (WGS) entry which is preliminary data.</text>
</comment>
<dbReference type="SUPFAM" id="SSF51905">
    <property type="entry name" value="FAD/NAD(P)-binding domain"/>
    <property type="match status" value="1"/>
</dbReference>
<evidence type="ECO:0000313" key="3">
    <source>
        <dbReference type="Proteomes" id="UP001597180"/>
    </source>
</evidence>
<organism evidence="2 3">
    <name type="scientific">Paenibacillus vulneris</name>
    <dbReference type="NCBI Taxonomy" id="1133364"/>
    <lineage>
        <taxon>Bacteria</taxon>
        <taxon>Bacillati</taxon>
        <taxon>Bacillota</taxon>
        <taxon>Bacilli</taxon>
        <taxon>Bacillales</taxon>
        <taxon>Paenibacillaceae</taxon>
        <taxon>Paenibacillus</taxon>
    </lineage>
</organism>
<dbReference type="InterPro" id="IPR036188">
    <property type="entry name" value="FAD/NAD-bd_sf"/>
</dbReference>
<dbReference type="Pfam" id="PF01266">
    <property type="entry name" value="DAO"/>
    <property type="match status" value="1"/>
</dbReference>
<dbReference type="GO" id="GO:0016491">
    <property type="term" value="F:oxidoreductase activity"/>
    <property type="evidence" value="ECO:0007669"/>
    <property type="project" value="UniProtKB-KW"/>
</dbReference>
<dbReference type="Proteomes" id="UP001597180">
    <property type="component" value="Unassembled WGS sequence"/>
</dbReference>
<dbReference type="InterPro" id="IPR006076">
    <property type="entry name" value="FAD-dep_OxRdtase"/>
</dbReference>
<accession>A0ABW3UGV7</accession>
<dbReference type="Gene3D" id="3.50.50.60">
    <property type="entry name" value="FAD/NAD(P)-binding domain"/>
    <property type="match status" value="1"/>
</dbReference>
<reference evidence="3" key="1">
    <citation type="journal article" date="2019" name="Int. J. Syst. Evol. Microbiol.">
        <title>The Global Catalogue of Microorganisms (GCM) 10K type strain sequencing project: providing services to taxonomists for standard genome sequencing and annotation.</title>
        <authorList>
            <consortium name="The Broad Institute Genomics Platform"/>
            <consortium name="The Broad Institute Genome Sequencing Center for Infectious Disease"/>
            <person name="Wu L."/>
            <person name="Ma J."/>
        </authorList>
    </citation>
    <scope>NUCLEOTIDE SEQUENCE [LARGE SCALE GENOMIC DNA]</scope>
    <source>
        <strain evidence="3">CCUG 53270</strain>
    </source>
</reference>
<keyword evidence="3" id="KW-1185">Reference proteome</keyword>
<feature type="domain" description="FAD dependent oxidoreductase" evidence="1">
    <location>
        <begin position="30"/>
        <end position="385"/>
    </location>
</feature>
<dbReference type="Gene3D" id="3.30.9.10">
    <property type="entry name" value="D-Amino Acid Oxidase, subunit A, domain 2"/>
    <property type="match status" value="1"/>
</dbReference>
<evidence type="ECO:0000313" key="2">
    <source>
        <dbReference type="EMBL" id="MFD1219845.1"/>
    </source>
</evidence>
<proteinExistence type="predicted"/>
<dbReference type="EMBL" id="JBHTLU010000012">
    <property type="protein sequence ID" value="MFD1219845.1"/>
    <property type="molecule type" value="Genomic_DNA"/>
</dbReference>
<evidence type="ECO:0000259" key="1">
    <source>
        <dbReference type="Pfam" id="PF01266"/>
    </source>
</evidence>
<dbReference type="PANTHER" id="PTHR13847:SF201">
    <property type="entry name" value="PUTATIBE OXIDOREDUCTASE"/>
    <property type="match status" value="1"/>
</dbReference>
<dbReference type="RefSeq" id="WP_345594531.1">
    <property type="nucleotide sequence ID" value="NZ_BAABJG010000055.1"/>
</dbReference>
<dbReference type="PANTHER" id="PTHR13847">
    <property type="entry name" value="SARCOSINE DEHYDROGENASE-RELATED"/>
    <property type="match status" value="1"/>
</dbReference>
<dbReference type="EC" id="1.-.-.-" evidence="2"/>
<keyword evidence="2" id="KW-0560">Oxidoreductase</keyword>
<protein>
    <submittedName>
        <fullName evidence="2">NAD(P)/FAD-dependent oxidoreductase</fullName>
        <ecNumber evidence="2">1.-.-.-</ecNumber>
    </submittedName>
</protein>
<sequence length="410" mass="45735">MDLFTGKLLWPDTLPQPPQYPSLEEDITCDVLIIGGGVAGALCGYYLMKQGVNAVLVDKRSIGAGTTAANSGILQCSNDKSLTSCIHSFGEQNGVRFYQLCRDAVNELGRICAELDLDAEYLKRSCLYVASQENDLASLRKEYELLQRYGFSVSYWEAEQISRSFSFHKPGAIYSEGDAVFNPYKLANGLIEILSKKFGLRVYTDTEIRSHVAYENHLVFHTRMRRTITAAKAVIATGYEAQMMKRNPNAMLESTFAVATQRLGAFPGWYEQCLIWETARPYLYIRTTADNRIIIGGMDEATANAQERDAMLLRKKELLLAETTKLFPELGRLQAEYSWSATFGSTHDGLPLIGTQEEFPHCYFALGYGGNGTVYCTIAGQIISSLIASGSHPDAHLFRFDRPSRQLSYS</sequence>
<name>A0ABW3UGV7_9BACL</name>